<organism evidence="2 3">
    <name type="scientific">Ancylobacter novellus</name>
    <name type="common">Thiobacillus novellus</name>
    <dbReference type="NCBI Taxonomy" id="921"/>
    <lineage>
        <taxon>Bacteria</taxon>
        <taxon>Pseudomonadati</taxon>
        <taxon>Pseudomonadota</taxon>
        <taxon>Alphaproteobacteria</taxon>
        <taxon>Hyphomicrobiales</taxon>
        <taxon>Xanthobacteraceae</taxon>
        <taxon>Ancylobacter</taxon>
    </lineage>
</organism>
<gene>
    <name evidence="2" type="ORF">DI549_06020</name>
</gene>
<dbReference type="Pfam" id="PF01584">
    <property type="entry name" value="CheW"/>
    <property type="match status" value="1"/>
</dbReference>
<dbReference type="EMBL" id="QFQD01000014">
    <property type="protein sequence ID" value="PZQ84011.1"/>
    <property type="molecule type" value="Genomic_DNA"/>
</dbReference>
<dbReference type="InterPro" id="IPR036061">
    <property type="entry name" value="CheW-like_dom_sf"/>
</dbReference>
<dbReference type="Proteomes" id="UP000248887">
    <property type="component" value="Unassembled WGS sequence"/>
</dbReference>
<reference evidence="2 3" key="1">
    <citation type="submission" date="2017-08" db="EMBL/GenBank/DDBJ databases">
        <title>Infants hospitalized years apart are colonized by the same room-sourced microbial strains.</title>
        <authorList>
            <person name="Brooks B."/>
            <person name="Olm M.R."/>
            <person name="Firek B.A."/>
            <person name="Baker R."/>
            <person name="Thomas B.C."/>
            <person name="Morowitz M.J."/>
            <person name="Banfield J.F."/>
        </authorList>
    </citation>
    <scope>NUCLEOTIDE SEQUENCE [LARGE SCALE GENOMIC DNA]</scope>
    <source>
        <strain evidence="2">S2_005_001_R2_27</strain>
    </source>
</reference>
<proteinExistence type="predicted"/>
<dbReference type="AlphaFoldDB" id="A0A2W5QZI5"/>
<sequence length="183" mass="19431">MSRLARLDPQAAGADLDEKLARRTRALAEPEASDAGVVQLELITFGWGGLRYAVPVEQAQAVVQPRNLLSLPGVGEPHLGVLAHGGQLYTVVDPAALSDHAMQARPSPTFAVLIRHPVQALGIAADEILGVRRVAADIFDTVSSHYAMVVAILPGGEHVLSPDNIGRNVGLVVDHRRHDGRST</sequence>
<dbReference type="SUPFAM" id="SSF50341">
    <property type="entry name" value="CheW-like"/>
    <property type="match status" value="1"/>
</dbReference>
<dbReference type="InterPro" id="IPR002545">
    <property type="entry name" value="CheW-lke_dom"/>
</dbReference>
<evidence type="ECO:0000313" key="2">
    <source>
        <dbReference type="EMBL" id="PZQ84011.1"/>
    </source>
</evidence>
<dbReference type="SMART" id="SM00260">
    <property type="entry name" value="CheW"/>
    <property type="match status" value="1"/>
</dbReference>
<dbReference type="PROSITE" id="PS50851">
    <property type="entry name" value="CHEW"/>
    <property type="match status" value="1"/>
</dbReference>
<dbReference type="GO" id="GO:0006935">
    <property type="term" value="P:chemotaxis"/>
    <property type="evidence" value="ECO:0007669"/>
    <property type="project" value="InterPro"/>
</dbReference>
<dbReference type="Gene3D" id="2.40.50.180">
    <property type="entry name" value="CheA-289, Domain 4"/>
    <property type="match status" value="1"/>
</dbReference>
<name>A0A2W5QZI5_ANCNO</name>
<dbReference type="GO" id="GO:0007165">
    <property type="term" value="P:signal transduction"/>
    <property type="evidence" value="ECO:0007669"/>
    <property type="project" value="InterPro"/>
</dbReference>
<protein>
    <recommendedName>
        <fullName evidence="1">CheW-like domain-containing protein</fullName>
    </recommendedName>
</protein>
<comment type="caution">
    <text evidence="2">The sequence shown here is derived from an EMBL/GenBank/DDBJ whole genome shotgun (WGS) entry which is preliminary data.</text>
</comment>
<evidence type="ECO:0000313" key="3">
    <source>
        <dbReference type="Proteomes" id="UP000248887"/>
    </source>
</evidence>
<evidence type="ECO:0000259" key="1">
    <source>
        <dbReference type="PROSITE" id="PS50851"/>
    </source>
</evidence>
<accession>A0A2W5QZI5</accession>
<feature type="domain" description="CheW-like" evidence="1">
    <location>
        <begin position="39"/>
        <end position="183"/>
    </location>
</feature>